<dbReference type="InterPro" id="IPR023192">
    <property type="entry name" value="TGS-like_dom_sf"/>
</dbReference>
<feature type="domain" description="OBG-type G" evidence="7">
    <location>
        <begin position="3"/>
        <end position="260"/>
    </location>
</feature>
<evidence type="ECO:0000256" key="6">
    <source>
        <dbReference type="HAMAP-Rule" id="MF_00944"/>
    </source>
</evidence>
<dbReference type="InterPro" id="IPR041706">
    <property type="entry name" value="YchF_N"/>
</dbReference>
<dbReference type="GO" id="GO:0005524">
    <property type="term" value="F:ATP binding"/>
    <property type="evidence" value="ECO:0007669"/>
    <property type="project" value="UniProtKB-UniRule"/>
</dbReference>
<organism evidence="9 10">
    <name type="scientific">Candidatus Lloydbacteria bacterium RIFCSPHIGHO2_02_FULL_54_17</name>
    <dbReference type="NCBI Taxonomy" id="1798664"/>
    <lineage>
        <taxon>Bacteria</taxon>
        <taxon>Candidatus Lloydiibacteriota</taxon>
    </lineage>
</organism>
<evidence type="ECO:0000313" key="9">
    <source>
        <dbReference type="EMBL" id="OGZ10609.1"/>
    </source>
</evidence>
<evidence type="ECO:0000256" key="4">
    <source>
        <dbReference type="ARBA" id="ARBA00022840"/>
    </source>
</evidence>
<dbReference type="Pfam" id="PF06071">
    <property type="entry name" value="YchF-GTPase_C"/>
    <property type="match status" value="1"/>
</dbReference>
<keyword evidence="4 6" id="KW-0067">ATP-binding</keyword>
<dbReference type="GO" id="GO:0046872">
    <property type="term" value="F:metal ion binding"/>
    <property type="evidence" value="ECO:0007669"/>
    <property type="project" value="UniProtKB-KW"/>
</dbReference>
<evidence type="ECO:0000256" key="5">
    <source>
        <dbReference type="ARBA" id="ARBA00022842"/>
    </source>
</evidence>
<dbReference type="PIRSF" id="PIRSF006641">
    <property type="entry name" value="CHP00092"/>
    <property type="match status" value="1"/>
</dbReference>
<reference evidence="9 10" key="1">
    <citation type="journal article" date="2016" name="Nat. Commun.">
        <title>Thousands of microbial genomes shed light on interconnected biogeochemical processes in an aquifer system.</title>
        <authorList>
            <person name="Anantharaman K."/>
            <person name="Brown C.T."/>
            <person name="Hug L.A."/>
            <person name="Sharon I."/>
            <person name="Castelle C.J."/>
            <person name="Probst A.J."/>
            <person name="Thomas B.C."/>
            <person name="Singh A."/>
            <person name="Wilkins M.J."/>
            <person name="Karaoz U."/>
            <person name="Brodie E.L."/>
            <person name="Williams K.H."/>
            <person name="Hubbard S.S."/>
            <person name="Banfield J.F."/>
        </authorList>
    </citation>
    <scope>NUCLEOTIDE SEQUENCE [LARGE SCALE GENOMIC DNA]</scope>
</reference>
<dbReference type="PANTHER" id="PTHR23305:SF18">
    <property type="entry name" value="OBG-TYPE G DOMAIN-CONTAINING PROTEIN"/>
    <property type="match status" value="1"/>
</dbReference>
<keyword evidence="3 6" id="KW-0547">Nucleotide-binding</keyword>
<evidence type="ECO:0000313" key="10">
    <source>
        <dbReference type="Proteomes" id="UP000178636"/>
    </source>
</evidence>
<gene>
    <name evidence="6" type="primary">ychF</name>
    <name evidence="9" type="ORF">A3C93_02845</name>
</gene>
<dbReference type="SUPFAM" id="SSF52540">
    <property type="entry name" value="P-loop containing nucleoside triphosphate hydrolases"/>
    <property type="match status" value="1"/>
</dbReference>
<dbReference type="PANTHER" id="PTHR23305">
    <property type="entry name" value="OBG GTPASE FAMILY"/>
    <property type="match status" value="1"/>
</dbReference>
<dbReference type="Proteomes" id="UP000178636">
    <property type="component" value="Unassembled WGS sequence"/>
</dbReference>
<dbReference type="InterPro" id="IPR013029">
    <property type="entry name" value="YchF_C"/>
</dbReference>
<dbReference type="InterPro" id="IPR012675">
    <property type="entry name" value="Beta-grasp_dom_sf"/>
</dbReference>
<evidence type="ECO:0000256" key="1">
    <source>
        <dbReference type="ARBA" id="ARBA00001946"/>
    </source>
</evidence>
<name>A0A1G2DAF1_9BACT</name>
<dbReference type="Gene3D" id="1.10.150.300">
    <property type="entry name" value="TGS-like domain"/>
    <property type="match status" value="1"/>
</dbReference>
<evidence type="ECO:0000256" key="3">
    <source>
        <dbReference type="ARBA" id="ARBA00022741"/>
    </source>
</evidence>
<sequence>MSLSVGIVGLPNVGKSTLFNALTRKGAETANYPFCTIDPSVGVVTVPDERLGQLSAFSKSQKTIPAIVEFVDIAGLVKGASEGEGLGNQFLANIRETNAIGEVVRIFEDNEIIHVGGKIDPLGDVEVINLELVLADLQTITKRMENLGRDVKRGDKAAIKEHGALTRIRAALETGELASSVVLDPEEQKFVKQCNLLTAKPFLYILNKKAGAKNLDELNDERFQKLTEFFKKRGDHYVVVDAKIEEELNEFDGAERKSFAQELGVKGDGIDELIVAAYDLLLLMTYFTTGEDESRAWTVHRGATAPEAGMAIHTDFKEKFIRAEVINWKTLLDAGSYAAARENGLVRTEGKEYVVKDGDVIEFKI</sequence>
<comment type="similarity">
    <text evidence="6">Belongs to the TRAFAC class OBG-HflX-like GTPase superfamily. OBG GTPase family. YchF/OLA1 subfamily.</text>
</comment>
<dbReference type="PRINTS" id="PR00326">
    <property type="entry name" value="GTP1OBG"/>
</dbReference>
<dbReference type="SUPFAM" id="SSF81271">
    <property type="entry name" value="TGS-like"/>
    <property type="match status" value="1"/>
</dbReference>
<evidence type="ECO:0000256" key="2">
    <source>
        <dbReference type="ARBA" id="ARBA00022723"/>
    </source>
</evidence>
<dbReference type="EMBL" id="MHLO01000049">
    <property type="protein sequence ID" value="OGZ10609.1"/>
    <property type="molecule type" value="Genomic_DNA"/>
</dbReference>
<dbReference type="InterPro" id="IPR027417">
    <property type="entry name" value="P-loop_NTPase"/>
</dbReference>
<dbReference type="CDD" id="cd01900">
    <property type="entry name" value="YchF"/>
    <property type="match status" value="1"/>
</dbReference>
<proteinExistence type="inferred from homology"/>
<dbReference type="InterPro" id="IPR012676">
    <property type="entry name" value="TGS-like"/>
</dbReference>
<dbReference type="PROSITE" id="PS51880">
    <property type="entry name" value="TGS"/>
    <property type="match status" value="1"/>
</dbReference>
<dbReference type="AlphaFoldDB" id="A0A1G2DAF1"/>
<dbReference type="Gene3D" id="3.40.50.300">
    <property type="entry name" value="P-loop containing nucleotide triphosphate hydrolases"/>
    <property type="match status" value="1"/>
</dbReference>
<comment type="caution">
    <text evidence="9">The sequence shown here is derived from an EMBL/GenBank/DDBJ whole genome shotgun (WGS) entry which is preliminary data.</text>
</comment>
<dbReference type="InterPro" id="IPR031167">
    <property type="entry name" value="G_OBG"/>
</dbReference>
<dbReference type="InterPro" id="IPR006073">
    <property type="entry name" value="GTP-bd"/>
</dbReference>
<dbReference type="GO" id="GO:0005737">
    <property type="term" value="C:cytoplasm"/>
    <property type="evidence" value="ECO:0007669"/>
    <property type="project" value="TreeGrafter"/>
</dbReference>
<keyword evidence="5" id="KW-0460">Magnesium</keyword>
<dbReference type="InterPro" id="IPR004095">
    <property type="entry name" value="TGS"/>
</dbReference>
<dbReference type="HAMAP" id="MF_00944">
    <property type="entry name" value="YchF_OLA1_ATPase"/>
    <property type="match status" value="1"/>
</dbReference>
<dbReference type="STRING" id="1798664.A3C93_02845"/>
<feature type="binding site" evidence="6">
    <location>
        <begin position="12"/>
        <end position="17"/>
    </location>
    <ligand>
        <name>ATP</name>
        <dbReference type="ChEBI" id="CHEBI:30616"/>
    </ligand>
</feature>
<evidence type="ECO:0000259" key="8">
    <source>
        <dbReference type="PROSITE" id="PS51880"/>
    </source>
</evidence>
<dbReference type="FunFam" id="3.10.20.30:FF:000001">
    <property type="entry name" value="Ribosome-binding ATPase YchF"/>
    <property type="match status" value="1"/>
</dbReference>
<dbReference type="Pfam" id="PF01926">
    <property type="entry name" value="MMR_HSR1"/>
    <property type="match status" value="1"/>
</dbReference>
<dbReference type="FunFam" id="1.10.150.300:FF:000004">
    <property type="entry name" value="Ribosome-binding ATPase YchF"/>
    <property type="match status" value="1"/>
</dbReference>
<comment type="function">
    <text evidence="6">ATPase that binds to both the 70S ribosome and the 50S ribosomal subunit in a nucleotide-independent manner.</text>
</comment>
<keyword evidence="2" id="KW-0479">Metal-binding</keyword>
<evidence type="ECO:0000259" key="7">
    <source>
        <dbReference type="PROSITE" id="PS51710"/>
    </source>
</evidence>
<dbReference type="NCBIfam" id="TIGR00092">
    <property type="entry name" value="redox-regulated ATPase YchF"/>
    <property type="match status" value="1"/>
</dbReference>
<comment type="cofactor">
    <cofactor evidence="1">
        <name>Mg(2+)</name>
        <dbReference type="ChEBI" id="CHEBI:18420"/>
    </cofactor>
</comment>
<dbReference type="GO" id="GO:0016887">
    <property type="term" value="F:ATP hydrolysis activity"/>
    <property type="evidence" value="ECO:0007669"/>
    <property type="project" value="UniProtKB-UniRule"/>
</dbReference>
<dbReference type="InterPro" id="IPR004396">
    <property type="entry name" value="ATPase_YchF/OLA1"/>
</dbReference>
<feature type="domain" description="TGS" evidence="8">
    <location>
        <begin position="282"/>
        <end position="365"/>
    </location>
</feature>
<dbReference type="GO" id="GO:0043023">
    <property type="term" value="F:ribosomal large subunit binding"/>
    <property type="evidence" value="ECO:0007669"/>
    <property type="project" value="UniProtKB-UniRule"/>
</dbReference>
<dbReference type="Gene3D" id="3.10.20.30">
    <property type="match status" value="1"/>
</dbReference>
<protein>
    <recommendedName>
        <fullName evidence="6">Ribosome-binding ATPase YchF</fullName>
    </recommendedName>
</protein>
<dbReference type="PROSITE" id="PS51710">
    <property type="entry name" value="G_OBG"/>
    <property type="match status" value="1"/>
</dbReference>
<dbReference type="GO" id="GO:0005525">
    <property type="term" value="F:GTP binding"/>
    <property type="evidence" value="ECO:0007669"/>
    <property type="project" value="InterPro"/>
</dbReference>
<accession>A0A1G2DAF1</accession>